<feature type="non-terminal residue" evidence="2">
    <location>
        <position position="1"/>
    </location>
</feature>
<evidence type="ECO:0000256" key="1">
    <source>
        <dbReference type="SAM" id="MobiDB-lite"/>
    </source>
</evidence>
<evidence type="ECO:0000313" key="2">
    <source>
        <dbReference type="EMBL" id="KAJ8956483.1"/>
    </source>
</evidence>
<sequence length="170" mass="18997">EKVEKLETKKHFDREYSPILSDKSDGTEDIDLAEVDFFSEDGTFAESSRAASPVTSDCEDVVEKSRRHKGLAKQKHFVVEPYTGGLHNEIMIDPSVMKPCNNRIARCKLQLNNSKLQSVISDSAITKVYSDSSSDSGYDESSNQEMSSDNAFRKDQVGIEEINSQIPIIN</sequence>
<dbReference type="EMBL" id="JANEYF010001814">
    <property type="protein sequence ID" value="KAJ8956483.1"/>
    <property type="molecule type" value="Genomic_DNA"/>
</dbReference>
<accession>A0AAV8YZ52</accession>
<gene>
    <name evidence="2" type="ORF">NQ314_006720</name>
</gene>
<feature type="region of interest" description="Disordered" evidence="1">
    <location>
        <begin position="130"/>
        <end position="156"/>
    </location>
</feature>
<dbReference type="Proteomes" id="UP001162156">
    <property type="component" value="Unassembled WGS sequence"/>
</dbReference>
<name>A0AAV8YZ52_9CUCU</name>
<protein>
    <submittedName>
        <fullName evidence="2">Uncharacterized protein</fullName>
    </submittedName>
</protein>
<comment type="caution">
    <text evidence="2">The sequence shown here is derived from an EMBL/GenBank/DDBJ whole genome shotgun (WGS) entry which is preliminary data.</text>
</comment>
<proteinExistence type="predicted"/>
<keyword evidence="3" id="KW-1185">Reference proteome</keyword>
<feature type="compositionally biased region" description="Low complexity" evidence="1">
    <location>
        <begin position="130"/>
        <end position="141"/>
    </location>
</feature>
<reference evidence="2" key="1">
    <citation type="journal article" date="2023" name="Insect Mol. Biol.">
        <title>Genome sequencing provides insights into the evolution of gene families encoding plant cell wall-degrading enzymes in longhorned beetles.</title>
        <authorList>
            <person name="Shin N.R."/>
            <person name="Okamura Y."/>
            <person name="Kirsch R."/>
            <person name="Pauchet Y."/>
        </authorList>
    </citation>
    <scope>NUCLEOTIDE SEQUENCE</scope>
    <source>
        <strain evidence="2">RBIC_L_NR</strain>
    </source>
</reference>
<dbReference type="AlphaFoldDB" id="A0AAV8YZ52"/>
<organism evidence="2 3">
    <name type="scientific">Rhamnusium bicolor</name>
    <dbReference type="NCBI Taxonomy" id="1586634"/>
    <lineage>
        <taxon>Eukaryota</taxon>
        <taxon>Metazoa</taxon>
        <taxon>Ecdysozoa</taxon>
        <taxon>Arthropoda</taxon>
        <taxon>Hexapoda</taxon>
        <taxon>Insecta</taxon>
        <taxon>Pterygota</taxon>
        <taxon>Neoptera</taxon>
        <taxon>Endopterygota</taxon>
        <taxon>Coleoptera</taxon>
        <taxon>Polyphaga</taxon>
        <taxon>Cucujiformia</taxon>
        <taxon>Chrysomeloidea</taxon>
        <taxon>Cerambycidae</taxon>
        <taxon>Lepturinae</taxon>
        <taxon>Rhagiini</taxon>
        <taxon>Rhamnusium</taxon>
    </lineage>
</organism>
<evidence type="ECO:0000313" key="3">
    <source>
        <dbReference type="Proteomes" id="UP001162156"/>
    </source>
</evidence>